<name>A0A2P2PQW5_RHIMU</name>
<dbReference type="EMBL" id="GGEC01076652">
    <property type="protein sequence ID" value="MBX57136.1"/>
    <property type="molecule type" value="Transcribed_RNA"/>
</dbReference>
<sequence>MCSDDDALPCLSITWAPVMLGITDNIFMLLDVLCNLFPRSAPHLNDKREVFI</sequence>
<accession>A0A2P2PQW5</accession>
<proteinExistence type="predicted"/>
<dbReference type="AlphaFoldDB" id="A0A2P2PQW5"/>
<protein>
    <submittedName>
        <fullName evidence="1">Uncharacterized protein</fullName>
    </submittedName>
</protein>
<reference evidence="1" key="1">
    <citation type="submission" date="2018-02" db="EMBL/GenBank/DDBJ databases">
        <title>Rhizophora mucronata_Transcriptome.</title>
        <authorList>
            <person name="Meera S.P."/>
            <person name="Sreeshan A."/>
            <person name="Augustine A."/>
        </authorList>
    </citation>
    <scope>NUCLEOTIDE SEQUENCE</scope>
    <source>
        <tissue evidence="1">Leaf</tissue>
    </source>
</reference>
<evidence type="ECO:0000313" key="1">
    <source>
        <dbReference type="EMBL" id="MBX57136.1"/>
    </source>
</evidence>
<organism evidence="1">
    <name type="scientific">Rhizophora mucronata</name>
    <name type="common">Asiatic mangrove</name>
    <dbReference type="NCBI Taxonomy" id="61149"/>
    <lineage>
        <taxon>Eukaryota</taxon>
        <taxon>Viridiplantae</taxon>
        <taxon>Streptophyta</taxon>
        <taxon>Embryophyta</taxon>
        <taxon>Tracheophyta</taxon>
        <taxon>Spermatophyta</taxon>
        <taxon>Magnoliopsida</taxon>
        <taxon>eudicotyledons</taxon>
        <taxon>Gunneridae</taxon>
        <taxon>Pentapetalae</taxon>
        <taxon>rosids</taxon>
        <taxon>fabids</taxon>
        <taxon>Malpighiales</taxon>
        <taxon>Rhizophoraceae</taxon>
        <taxon>Rhizophora</taxon>
    </lineage>
</organism>